<dbReference type="InterPro" id="IPR007492">
    <property type="entry name" value="LytTR_DNA-bd_dom"/>
</dbReference>
<dbReference type="EMBL" id="BMYZ01000002">
    <property type="protein sequence ID" value="GGY76641.1"/>
    <property type="molecule type" value="Genomic_DNA"/>
</dbReference>
<reference evidence="6" key="1">
    <citation type="journal article" date="2019" name="Int. J. Syst. Evol. Microbiol.">
        <title>The Global Catalogue of Microorganisms (GCM) 10K type strain sequencing project: providing services to taxonomists for standard genome sequencing and annotation.</title>
        <authorList>
            <consortium name="The Broad Institute Genomics Platform"/>
            <consortium name="The Broad Institute Genome Sequencing Center for Infectious Disease"/>
            <person name="Wu L."/>
            <person name="Ma J."/>
        </authorList>
    </citation>
    <scope>NUCLEOTIDE SEQUENCE [LARGE SCALE GENOMIC DNA]</scope>
    <source>
        <strain evidence="6">KCTC 32239</strain>
    </source>
</reference>
<dbReference type="SMART" id="SM00850">
    <property type="entry name" value="LytTR"/>
    <property type="match status" value="1"/>
</dbReference>
<dbReference type="PANTHER" id="PTHR37299">
    <property type="entry name" value="TRANSCRIPTIONAL REGULATOR-RELATED"/>
    <property type="match status" value="1"/>
</dbReference>
<proteinExistence type="predicted"/>
<feature type="domain" description="HTH LytTR-type" evidence="4">
    <location>
        <begin position="135"/>
        <end position="239"/>
    </location>
</feature>
<feature type="modified residue" description="4-aspartylphosphate" evidence="2">
    <location>
        <position position="53"/>
    </location>
</feature>
<evidence type="ECO:0000256" key="1">
    <source>
        <dbReference type="ARBA" id="ARBA00023012"/>
    </source>
</evidence>
<keyword evidence="5" id="KW-0238">DNA-binding</keyword>
<sequence length="239" mass="27490">MNILIVDDSRLARKELVELTSSIPGINIVAEASDVASAVAAINQHKPDLVLLDIHLPDGDGFDVLENIDHVPQVIFTTAYEQHAVRAFEFNALDYLLKPIEQDRLTPAIERCVKKLQRIEPVPEIKSPKSRSDQIFVRDGDHCHFIRLSDLRLVNVEGNYVRLFFLDKKTMLARSMSYVEERLDPSVFFRANRQQIINMDYVASIEQWINEGLMVKMQDGTEVEVSRRQAKELKQRLDF</sequence>
<name>A0ABQ3B3L3_9GAMM</name>
<dbReference type="Proteomes" id="UP000619761">
    <property type="component" value="Unassembled WGS sequence"/>
</dbReference>
<keyword evidence="2" id="KW-0597">Phosphoprotein</keyword>
<keyword evidence="6" id="KW-1185">Reference proteome</keyword>
<dbReference type="Pfam" id="PF00072">
    <property type="entry name" value="Response_reg"/>
    <property type="match status" value="1"/>
</dbReference>
<dbReference type="Pfam" id="PF04397">
    <property type="entry name" value="LytTR"/>
    <property type="match status" value="1"/>
</dbReference>
<comment type="caution">
    <text evidence="5">The sequence shown here is derived from an EMBL/GenBank/DDBJ whole genome shotgun (WGS) entry which is preliminary data.</text>
</comment>
<organism evidence="5 6">
    <name type="scientific">Cellvibrio zantedeschiae</name>
    <dbReference type="NCBI Taxonomy" id="1237077"/>
    <lineage>
        <taxon>Bacteria</taxon>
        <taxon>Pseudomonadati</taxon>
        <taxon>Pseudomonadota</taxon>
        <taxon>Gammaproteobacteria</taxon>
        <taxon>Cellvibrionales</taxon>
        <taxon>Cellvibrionaceae</taxon>
        <taxon>Cellvibrio</taxon>
    </lineage>
</organism>
<dbReference type="Gene3D" id="2.40.50.1020">
    <property type="entry name" value="LytTr DNA-binding domain"/>
    <property type="match status" value="1"/>
</dbReference>
<dbReference type="SMART" id="SM00448">
    <property type="entry name" value="REC"/>
    <property type="match status" value="1"/>
</dbReference>
<accession>A0ABQ3B3L3</accession>
<dbReference type="Gene3D" id="3.40.50.2300">
    <property type="match status" value="1"/>
</dbReference>
<dbReference type="InterPro" id="IPR046947">
    <property type="entry name" value="LytR-like"/>
</dbReference>
<dbReference type="RefSeq" id="WP_189418487.1">
    <property type="nucleotide sequence ID" value="NZ_BMYZ01000002.1"/>
</dbReference>
<dbReference type="GO" id="GO:0003677">
    <property type="term" value="F:DNA binding"/>
    <property type="evidence" value="ECO:0007669"/>
    <property type="project" value="UniProtKB-KW"/>
</dbReference>
<dbReference type="InterPro" id="IPR011006">
    <property type="entry name" value="CheY-like_superfamily"/>
</dbReference>
<evidence type="ECO:0000313" key="6">
    <source>
        <dbReference type="Proteomes" id="UP000619761"/>
    </source>
</evidence>
<evidence type="ECO:0000256" key="2">
    <source>
        <dbReference type="PROSITE-ProRule" id="PRU00169"/>
    </source>
</evidence>
<dbReference type="InterPro" id="IPR001789">
    <property type="entry name" value="Sig_transdc_resp-reg_receiver"/>
</dbReference>
<dbReference type="SUPFAM" id="SSF52172">
    <property type="entry name" value="CheY-like"/>
    <property type="match status" value="1"/>
</dbReference>
<feature type="domain" description="Response regulatory" evidence="3">
    <location>
        <begin position="2"/>
        <end position="113"/>
    </location>
</feature>
<protein>
    <submittedName>
        <fullName evidence="5">DNA-binding response regulator</fullName>
    </submittedName>
</protein>
<gene>
    <name evidence="5" type="primary">algR</name>
    <name evidence="5" type="ORF">GCM10011613_21420</name>
</gene>
<dbReference type="PROSITE" id="PS50110">
    <property type="entry name" value="RESPONSE_REGULATORY"/>
    <property type="match status" value="1"/>
</dbReference>
<dbReference type="PROSITE" id="PS50930">
    <property type="entry name" value="HTH_LYTTR"/>
    <property type="match status" value="1"/>
</dbReference>
<evidence type="ECO:0000259" key="3">
    <source>
        <dbReference type="PROSITE" id="PS50110"/>
    </source>
</evidence>
<evidence type="ECO:0000259" key="4">
    <source>
        <dbReference type="PROSITE" id="PS50930"/>
    </source>
</evidence>
<evidence type="ECO:0000313" key="5">
    <source>
        <dbReference type="EMBL" id="GGY76641.1"/>
    </source>
</evidence>
<keyword evidence="1" id="KW-0902">Two-component regulatory system</keyword>
<dbReference type="PANTHER" id="PTHR37299:SF1">
    <property type="entry name" value="STAGE 0 SPORULATION PROTEIN A HOMOLOG"/>
    <property type="match status" value="1"/>
</dbReference>